<dbReference type="GO" id="GO:0030288">
    <property type="term" value="C:outer membrane-bounded periplasmic space"/>
    <property type="evidence" value="ECO:0007669"/>
    <property type="project" value="TreeGrafter"/>
</dbReference>
<feature type="chain" id="PRO_5003207327" evidence="6">
    <location>
        <begin position="30"/>
        <end position="304"/>
    </location>
</feature>
<dbReference type="InterPro" id="IPR051313">
    <property type="entry name" value="Bact_iron-sidero_bind"/>
</dbReference>
<keyword evidence="4" id="KW-0406">Ion transport</keyword>
<gene>
    <name evidence="8" type="primary">fecB</name>
    <name evidence="8" type="ORF">HMPREF9064_0504</name>
</gene>
<evidence type="ECO:0000256" key="5">
    <source>
        <dbReference type="ARBA" id="ARBA00022729"/>
    </source>
</evidence>
<evidence type="ECO:0000256" key="2">
    <source>
        <dbReference type="ARBA" id="ARBA00008814"/>
    </source>
</evidence>
<dbReference type="InterPro" id="IPR002491">
    <property type="entry name" value="ABC_transptr_periplasmic_BD"/>
</dbReference>
<name>E6KWG0_9PAST</name>
<keyword evidence="4" id="KW-0408">Iron</keyword>
<evidence type="ECO:0000256" key="6">
    <source>
        <dbReference type="SAM" id="SignalP"/>
    </source>
</evidence>
<dbReference type="PANTHER" id="PTHR30532:SF29">
    <property type="entry name" value="FE(3+) DICITRATE-BINDING PERIPLASMIC PROTEIN"/>
    <property type="match status" value="1"/>
</dbReference>
<comment type="similarity">
    <text evidence="2">Belongs to the bacterial solute-binding protein 8 family.</text>
</comment>
<dbReference type="PANTHER" id="PTHR30532">
    <property type="entry name" value="IRON III DICITRATE-BINDING PERIPLASMIC PROTEIN"/>
    <property type="match status" value="1"/>
</dbReference>
<dbReference type="Gene3D" id="3.40.50.1980">
    <property type="entry name" value="Nitrogenase molybdenum iron protein domain"/>
    <property type="match status" value="2"/>
</dbReference>
<dbReference type="Proteomes" id="UP000032871">
    <property type="component" value="Unassembled WGS sequence"/>
</dbReference>
<keyword evidence="9" id="KW-1185">Reference proteome</keyword>
<sequence length="304" mass="33814">MMTEDSKMKKFVNATLTSLFLMASVTASAVTVTDAKGEFTIDKTPSRIVALEYSFVDALAQVGVSPVGVADDNDKTRILQEVRDKIQPWQSVGTRSQPSLEAIAALKPDLIIADPSRHTAVYEELKKIAPTMMFDSRHESYQENLDTAQKIGDVVGKGSEMKLQIDKHNKIIESIAQNINVKGKKGIFGTSREDKFNLQNDSGYVASFLGVLGFNSPKLPNATQAFAEINLEQLVMEKPDYMFIAHYRQESIARKWEAEPLWQAIPAVKAKHVFSVNADMWARGRGITASEIMAKQVEQFVNQK</sequence>
<evidence type="ECO:0000259" key="7">
    <source>
        <dbReference type="PROSITE" id="PS50983"/>
    </source>
</evidence>
<dbReference type="SUPFAM" id="SSF53807">
    <property type="entry name" value="Helical backbone' metal receptor"/>
    <property type="match status" value="1"/>
</dbReference>
<feature type="domain" description="Fe/B12 periplasmic-binding" evidence="7">
    <location>
        <begin position="47"/>
        <end position="304"/>
    </location>
</feature>
<evidence type="ECO:0000256" key="3">
    <source>
        <dbReference type="ARBA" id="ARBA00022448"/>
    </source>
</evidence>
<proteinExistence type="inferred from homology"/>
<evidence type="ECO:0000313" key="9">
    <source>
        <dbReference type="Proteomes" id="UP000032871"/>
    </source>
</evidence>
<comment type="subcellular location">
    <subcellularLocation>
        <location evidence="1">Cell envelope</location>
    </subcellularLocation>
</comment>
<evidence type="ECO:0000256" key="1">
    <source>
        <dbReference type="ARBA" id="ARBA00004196"/>
    </source>
</evidence>
<dbReference type="EMBL" id="AEPS01000003">
    <property type="protein sequence ID" value="EFU67841.1"/>
    <property type="molecule type" value="Genomic_DNA"/>
</dbReference>
<dbReference type="HOGENOM" id="CLU_038034_0_0_6"/>
<feature type="signal peptide" evidence="6">
    <location>
        <begin position="1"/>
        <end position="29"/>
    </location>
</feature>
<dbReference type="AlphaFoldDB" id="E6KWG0"/>
<accession>E6KWG0</accession>
<dbReference type="CDD" id="cd01146">
    <property type="entry name" value="FhuD"/>
    <property type="match status" value="1"/>
</dbReference>
<evidence type="ECO:0000313" key="8">
    <source>
        <dbReference type="EMBL" id="EFU67841.1"/>
    </source>
</evidence>
<keyword evidence="4" id="KW-0410">Iron transport</keyword>
<dbReference type="GO" id="GO:1901678">
    <property type="term" value="P:iron coordination entity transport"/>
    <property type="evidence" value="ECO:0007669"/>
    <property type="project" value="UniProtKB-ARBA"/>
</dbReference>
<reference evidence="8 9" key="1">
    <citation type="submission" date="2010-12" db="EMBL/GenBank/DDBJ databases">
        <authorList>
            <person name="Muzny D."/>
            <person name="Qin X."/>
            <person name="Deng J."/>
            <person name="Jiang H."/>
            <person name="Liu Y."/>
            <person name="Qu J."/>
            <person name="Song X.-Z."/>
            <person name="Zhang L."/>
            <person name="Thornton R."/>
            <person name="Coyle M."/>
            <person name="Francisco L."/>
            <person name="Jackson L."/>
            <person name="Javaid M."/>
            <person name="Korchina V."/>
            <person name="Kovar C."/>
            <person name="Mata R."/>
            <person name="Mathew T."/>
            <person name="Ngo R."/>
            <person name="Nguyen L."/>
            <person name="Nguyen N."/>
            <person name="Okwuonu G."/>
            <person name="Ongeri F."/>
            <person name="Pham C."/>
            <person name="Simmons D."/>
            <person name="Wilczek-Boney K."/>
            <person name="Hale W."/>
            <person name="Jakkamsetti A."/>
            <person name="Pham P."/>
            <person name="Ruth R."/>
            <person name="San Lucas F."/>
            <person name="Warren J."/>
            <person name="Zhang J."/>
            <person name="Zhao Z."/>
            <person name="Zhou C."/>
            <person name="Zhu D."/>
            <person name="Lee S."/>
            <person name="Bess C."/>
            <person name="Blankenburg K."/>
            <person name="Forbes L."/>
            <person name="Fu Q."/>
            <person name="Gubbala S."/>
            <person name="Hirani K."/>
            <person name="Jayaseelan J.C."/>
            <person name="Lara F."/>
            <person name="Munidasa M."/>
            <person name="Palculict T."/>
            <person name="Patil S."/>
            <person name="Pu L.-L."/>
            <person name="Saada N."/>
            <person name="Tang L."/>
            <person name="Weissenberger G."/>
            <person name="Zhu Y."/>
            <person name="Hemphill L."/>
            <person name="Shang Y."/>
            <person name="Youmans B."/>
            <person name="Ayvaz T."/>
            <person name="Ross M."/>
            <person name="Santibanez J."/>
            <person name="Aqrawi P."/>
            <person name="Gross S."/>
            <person name="Joshi V."/>
            <person name="Fowler G."/>
            <person name="Nazareth L."/>
            <person name="Reid J."/>
            <person name="Worley K."/>
            <person name="Petrosino J."/>
            <person name="Highlander S."/>
            <person name="Gibbs R."/>
        </authorList>
    </citation>
    <scope>NUCLEOTIDE SEQUENCE [LARGE SCALE GENOMIC DNA]</scope>
    <source>
        <strain evidence="8 9">ATCC 33393</strain>
    </source>
</reference>
<dbReference type="Pfam" id="PF01497">
    <property type="entry name" value="Peripla_BP_2"/>
    <property type="match status" value="1"/>
</dbReference>
<comment type="caution">
    <text evidence="8">The sequence shown here is derived from an EMBL/GenBank/DDBJ whole genome shotgun (WGS) entry which is preliminary data.</text>
</comment>
<organism evidence="8 9">
    <name type="scientific">Aggregatibacter segnis ATCC 33393</name>
    <dbReference type="NCBI Taxonomy" id="888057"/>
    <lineage>
        <taxon>Bacteria</taxon>
        <taxon>Pseudomonadati</taxon>
        <taxon>Pseudomonadota</taxon>
        <taxon>Gammaproteobacteria</taxon>
        <taxon>Pasteurellales</taxon>
        <taxon>Pasteurellaceae</taxon>
        <taxon>Aggregatibacter</taxon>
    </lineage>
</organism>
<keyword evidence="3" id="KW-0813">Transport</keyword>
<dbReference type="PROSITE" id="PS50983">
    <property type="entry name" value="FE_B12_PBP"/>
    <property type="match status" value="1"/>
</dbReference>
<dbReference type="NCBIfam" id="NF008501">
    <property type="entry name" value="PRK11411.1"/>
    <property type="match status" value="1"/>
</dbReference>
<dbReference type="FunFam" id="3.40.50.1980:FF:000003">
    <property type="entry name" value="Iron ABC transporter substrate-binding protein"/>
    <property type="match status" value="1"/>
</dbReference>
<dbReference type="STRING" id="739.GCA_001059425_01341"/>
<evidence type="ECO:0000256" key="4">
    <source>
        <dbReference type="ARBA" id="ARBA00022496"/>
    </source>
</evidence>
<keyword evidence="5 6" id="KW-0732">Signal</keyword>
<protein>
    <submittedName>
        <fullName evidence="8">Iron(III) ABC superfamily ATP binding cassette transporter, substrate-binding protein</fullName>
    </submittedName>
</protein>